<organism evidence="6">
    <name type="scientific">marine sediment metagenome</name>
    <dbReference type="NCBI Taxonomy" id="412755"/>
    <lineage>
        <taxon>unclassified sequences</taxon>
        <taxon>metagenomes</taxon>
        <taxon>ecological metagenomes</taxon>
    </lineage>
</organism>
<protein>
    <submittedName>
        <fullName evidence="6">Uncharacterized protein</fullName>
    </submittedName>
</protein>
<comment type="pathway">
    <text evidence="1">Carbohydrate acid metabolism.</text>
</comment>
<accession>X1SHM6</accession>
<keyword evidence="4" id="KW-0456">Lyase</keyword>
<comment type="caution">
    <text evidence="6">The sequence shown here is derived from an EMBL/GenBank/DDBJ whole genome shotgun (WGS) entry which is preliminary data.</text>
</comment>
<name>X1SHM6_9ZZZZ</name>
<gene>
    <name evidence="6" type="ORF">S12H4_34639</name>
</gene>
<dbReference type="GO" id="GO:0016829">
    <property type="term" value="F:lyase activity"/>
    <property type="evidence" value="ECO:0007669"/>
    <property type="project" value="UniProtKB-KW"/>
</dbReference>
<dbReference type="Pfam" id="PF01081">
    <property type="entry name" value="Aldolase"/>
    <property type="match status" value="1"/>
</dbReference>
<dbReference type="EMBL" id="BARW01020515">
    <property type="protein sequence ID" value="GAI92497.1"/>
    <property type="molecule type" value="Genomic_DNA"/>
</dbReference>
<dbReference type="Gene3D" id="3.20.20.70">
    <property type="entry name" value="Aldolase class I"/>
    <property type="match status" value="1"/>
</dbReference>
<dbReference type="InterPro" id="IPR013785">
    <property type="entry name" value="Aldolase_TIM"/>
</dbReference>
<evidence type="ECO:0000313" key="6">
    <source>
        <dbReference type="EMBL" id="GAI92497.1"/>
    </source>
</evidence>
<dbReference type="PANTHER" id="PTHR30246">
    <property type="entry name" value="2-KETO-3-DEOXY-6-PHOSPHOGLUCONATE ALDOLASE"/>
    <property type="match status" value="1"/>
</dbReference>
<evidence type="ECO:0000256" key="3">
    <source>
        <dbReference type="ARBA" id="ARBA00011233"/>
    </source>
</evidence>
<keyword evidence="5" id="KW-0119">Carbohydrate metabolism</keyword>
<comment type="subunit">
    <text evidence="3">Homotrimer.</text>
</comment>
<evidence type="ECO:0000256" key="4">
    <source>
        <dbReference type="ARBA" id="ARBA00023239"/>
    </source>
</evidence>
<evidence type="ECO:0000256" key="1">
    <source>
        <dbReference type="ARBA" id="ARBA00004761"/>
    </source>
</evidence>
<proteinExistence type="inferred from homology"/>
<reference evidence="6" key="1">
    <citation type="journal article" date="2014" name="Front. Microbiol.">
        <title>High frequency of phylogenetically diverse reductive dehalogenase-homologous genes in deep subseafloor sedimentary metagenomes.</title>
        <authorList>
            <person name="Kawai M."/>
            <person name="Futagami T."/>
            <person name="Toyoda A."/>
            <person name="Takaki Y."/>
            <person name="Nishi S."/>
            <person name="Hori S."/>
            <person name="Arai W."/>
            <person name="Tsubouchi T."/>
            <person name="Morono Y."/>
            <person name="Uchiyama I."/>
            <person name="Ito T."/>
            <person name="Fujiyama A."/>
            <person name="Inagaki F."/>
            <person name="Takami H."/>
        </authorList>
    </citation>
    <scope>NUCLEOTIDE SEQUENCE</scope>
    <source>
        <strain evidence="6">Expedition CK06-06</strain>
    </source>
</reference>
<evidence type="ECO:0000256" key="5">
    <source>
        <dbReference type="ARBA" id="ARBA00023277"/>
    </source>
</evidence>
<comment type="similarity">
    <text evidence="2">Belongs to the KHG/KDPG aldolase family.</text>
</comment>
<dbReference type="CDD" id="cd00452">
    <property type="entry name" value="KDPG_aldolase"/>
    <property type="match status" value="1"/>
</dbReference>
<dbReference type="InterPro" id="IPR031338">
    <property type="entry name" value="KDPG/KHG_AS_2"/>
</dbReference>
<evidence type="ECO:0000256" key="2">
    <source>
        <dbReference type="ARBA" id="ARBA00006906"/>
    </source>
</evidence>
<dbReference type="SUPFAM" id="SSF51569">
    <property type="entry name" value="Aldolase"/>
    <property type="match status" value="1"/>
</dbReference>
<sequence length="103" mass="10792">MVGAGTVLTVDQVKRAVAAGARFIVAPGFNEKVVDYCLQNNIPVTPGINTPSEIERALEKGLEILKFFPAEASGGLKTIKALGGPYTTVKFYPTGGINPGNLT</sequence>
<dbReference type="PROSITE" id="PS00160">
    <property type="entry name" value="ALDOLASE_KDPG_KHG_2"/>
    <property type="match status" value="1"/>
</dbReference>
<dbReference type="PANTHER" id="PTHR30246:SF1">
    <property type="entry name" value="2-DEHYDRO-3-DEOXY-6-PHOSPHOGALACTONATE ALDOLASE-RELATED"/>
    <property type="match status" value="1"/>
</dbReference>
<dbReference type="AlphaFoldDB" id="X1SHM6"/>
<feature type="non-terminal residue" evidence="6">
    <location>
        <position position="103"/>
    </location>
</feature>
<dbReference type="InterPro" id="IPR000887">
    <property type="entry name" value="Aldlse_KDPG_KHG"/>
</dbReference>